<proteinExistence type="predicted"/>
<organism evidence="2 3">
    <name type="scientific">Sporolactobacillus spathodeae</name>
    <dbReference type="NCBI Taxonomy" id="1465502"/>
    <lineage>
        <taxon>Bacteria</taxon>
        <taxon>Bacillati</taxon>
        <taxon>Bacillota</taxon>
        <taxon>Bacilli</taxon>
        <taxon>Bacillales</taxon>
        <taxon>Sporolactobacillaceae</taxon>
        <taxon>Sporolactobacillus</taxon>
    </lineage>
</organism>
<dbReference type="InterPro" id="IPR035437">
    <property type="entry name" value="SNase_OB-fold_sf"/>
</dbReference>
<evidence type="ECO:0000313" key="3">
    <source>
        <dbReference type="Proteomes" id="UP000823201"/>
    </source>
</evidence>
<dbReference type="Gene3D" id="2.40.50.90">
    <property type="match status" value="1"/>
</dbReference>
<dbReference type="Pfam" id="PF00565">
    <property type="entry name" value="SNase"/>
    <property type="match status" value="1"/>
</dbReference>
<dbReference type="PROSITE" id="PS50830">
    <property type="entry name" value="TNASE_3"/>
    <property type="match status" value="1"/>
</dbReference>
<keyword evidence="2" id="KW-0378">Hydrolase</keyword>
<dbReference type="Proteomes" id="UP000823201">
    <property type="component" value="Unassembled WGS sequence"/>
</dbReference>
<evidence type="ECO:0000313" key="2">
    <source>
        <dbReference type="EMBL" id="MBM7657080.1"/>
    </source>
</evidence>
<dbReference type="SUPFAM" id="SSF50199">
    <property type="entry name" value="Staphylococcal nuclease"/>
    <property type="match status" value="1"/>
</dbReference>
<dbReference type="GO" id="GO:0004519">
    <property type="term" value="F:endonuclease activity"/>
    <property type="evidence" value="ECO:0007669"/>
    <property type="project" value="UniProtKB-KW"/>
</dbReference>
<sequence length="207" mass="22778">MKQMKNIFALIGVITVAYLLLTSNGQIAGIDSKLTEAVTQIESSIGFSHQEANSESSGLVDAVVTRSSDGDTFHASVNGRNETIRILLIDTPEDQKPGTPVEPFSREAAAYAARVMPAGAHIKLQLGKAPDQRDHYGRLLAYVYEPDGTLYENDVVRRGLARIAYVYKPNTDHLTQLEQSQSYAESHHLKIWSIPGYVTSRGYNPSK</sequence>
<name>A0ABS2Q6Y4_9BACL</name>
<keyword evidence="2" id="KW-0540">Nuclease</keyword>
<comment type="caution">
    <text evidence="2">The sequence shown here is derived from an EMBL/GenBank/DDBJ whole genome shotgun (WGS) entry which is preliminary data.</text>
</comment>
<dbReference type="InterPro" id="IPR016071">
    <property type="entry name" value="Staphylococal_nuclease_OB-fold"/>
</dbReference>
<protein>
    <submittedName>
        <fullName evidence="2">Endonuclease YncB(Thermonuclease family)</fullName>
    </submittedName>
</protein>
<evidence type="ECO:0000259" key="1">
    <source>
        <dbReference type="PROSITE" id="PS50830"/>
    </source>
</evidence>
<keyword evidence="3" id="KW-1185">Reference proteome</keyword>
<keyword evidence="2" id="KW-0255">Endonuclease</keyword>
<gene>
    <name evidence="2" type="ORF">JOC27_000521</name>
</gene>
<dbReference type="RefSeq" id="WP_205005440.1">
    <property type="nucleotide sequence ID" value="NZ_CBCRXA010000003.1"/>
</dbReference>
<dbReference type="SMART" id="SM00318">
    <property type="entry name" value="SNc"/>
    <property type="match status" value="1"/>
</dbReference>
<reference evidence="2 3" key="1">
    <citation type="submission" date="2021-01" db="EMBL/GenBank/DDBJ databases">
        <title>Genomic Encyclopedia of Type Strains, Phase IV (KMG-IV): sequencing the most valuable type-strain genomes for metagenomic binning, comparative biology and taxonomic classification.</title>
        <authorList>
            <person name="Goeker M."/>
        </authorList>
    </citation>
    <scope>NUCLEOTIDE SEQUENCE [LARGE SCALE GENOMIC DNA]</scope>
    <source>
        <strain evidence="2 3">DSM 100968</strain>
    </source>
</reference>
<feature type="domain" description="TNase-like" evidence="1">
    <location>
        <begin position="58"/>
        <end position="194"/>
    </location>
</feature>
<accession>A0ABS2Q6Y4</accession>
<dbReference type="EMBL" id="JAFBEV010000003">
    <property type="protein sequence ID" value="MBM7657080.1"/>
    <property type="molecule type" value="Genomic_DNA"/>
</dbReference>